<dbReference type="Proteomes" id="UP000383932">
    <property type="component" value="Unassembled WGS sequence"/>
</dbReference>
<keyword evidence="3" id="KW-0833">Ubl conjugation pathway</keyword>
<dbReference type="OrthoDB" id="6260732at2759"/>
<name>A0A5N5QPQ4_9AGAM</name>
<organism evidence="6 7">
    <name type="scientific">Ceratobasidium theobromae</name>
    <dbReference type="NCBI Taxonomy" id="1582974"/>
    <lineage>
        <taxon>Eukaryota</taxon>
        <taxon>Fungi</taxon>
        <taxon>Dikarya</taxon>
        <taxon>Basidiomycota</taxon>
        <taxon>Agaricomycotina</taxon>
        <taxon>Agaricomycetes</taxon>
        <taxon>Cantharellales</taxon>
        <taxon>Ceratobasidiaceae</taxon>
        <taxon>Ceratobasidium</taxon>
    </lineage>
</organism>
<keyword evidence="2" id="KW-0677">Repeat</keyword>
<feature type="compositionally biased region" description="Acidic residues" evidence="4">
    <location>
        <begin position="293"/>
        <end position="323"/>
    </location>
</feature>
<reference evidence="6 7" key="1">
    <citation type="journal article" date="2019" name="Fungal Biol. Biotechnol.">
        <title>Draft genome sequence of fastidious pathogen Ceratobasidium theobromae, which causes vascular-streak dieback in Theobroma cacao.</title>
        <authorList>
            <person name="Ali S.S."/>
            <person name="Asman A."/>
            <person name="Shao J."/>
            <person name="Firmansyah A.P."/>
            <person name="Susilo A.W."/>
            <person name="Rosmana A."/>
            <person name="McMahon P."/>
            <person name="Junaid M."/>
            <person name="Guest D."/>
            <person name="Kheng T.Y."/>
            <person name="Meinhardt L.W."/>
            <person name="Bailey B.A."/>
        </authorList>
    </citation>
    <scope>NUCLEOTIDE SEQUENCE [LARGE SCALE GENOMIC DNA]</scope>
    <source>
        <strain evidence="6 7">CT2</strain>
    </source>
</reference>
<accession>A0A5N5QPQ4</accession>
<sequence>MAPQQLQMRIEKMQSSDSDLRFMALNDLANDIAKNTLGNQDEQSEAKLTRQVVALLADKNSEVKNQAVNLGQLIKVVRPAQMDSTIDQLIEYSGGKDDELRDIAGLALKTVTAELPHEGMVAPRAISKLSTTPPDALIESLATLTILVSRFPSYVSPREPMAVLTPLLSHARPAVRKRTISTIASFVPHLPEDDTQQFINSTILPGLAASGVPLERQRTTVHLVAAVARYLAPSLNDIVPGVLGGIAKDDEELREAGLQALELLTLRCPAEITLFLPDLITAGTTYIKYDPNYADDEDEPMAEADDEDEDDDEAADEYSDDEDTSYKIRRSATKLLAAVISTRPAMIAEFYQSVAPVLIARFADREPTVRFEVWSAFTVLLRQTRQFVSDKSNYEPSKSDSQYTPLPATKELTANVNALVPKLLKPMLKTLSPKSAPPLQALILFNTLLSKLPEASPRDYVFDADPNALSEFQEPLFKILANPEALPTFTHLVQHVLPPNDVKSKLVDLMHERHPRVAADAIGAGLQIIHRITQGDTLNPDDAFALALQKEARERLKSPGTDAAVREVSARAIGALLVGDFKYEDEDWELVRRAGAVGVVGGVIRVMREWSQKFEMAPEWLEANIKWCVDLVRKGTPAGKVEAMDCLATLVNENHGKVPAGEQQILIENLSVYITTADPTLLVKSLELLTFLLRSWPNDWFAPIERQILPRIYPLSCETLLTSSLDALLGFVFALANADEQIASHLVGGLKIAYEKSGDGVIGKAGNVSKCLGAVIRAQRPIAAGTINEFAKHIKATFDKSFAGIFGVVFVDRGRDWAFHPEVFEHSLDFFKADAEEVRNAAAFAVGNIAIGSQERFLPIIVKQVQNDDEKRLLSMHALKEVVSHGSQAHLESIAESLWQPLFDTGSTHENTLNIAASCLGKLTTTNPARFLPPLEARLQDPSPTVRALVVSAMRHMFGFEGGRGELDEMLKPFVVVFLGLLDDKDLNVKRLALAALNQAARNKPRLIEDQLPALLPKLYNETTLKPELIRIMEMGPWRHKIDDGLETRRTAFETMYTLLDTSLSKLDLHEFLTIVLRGLSDESNEVKVLCHMMLHRLSQVAPSATAQRLDETVEPLQAAMKEPAMDKNTVKQDLEQAAELQRSALRAAAALNGVVGLSHGGAPKFSAFVESLDKGKWAAEFREQRT</sequence>
<evidence type="ECO:0000256" key="4">
    <source>
        <dbReference type="SAM" id="MobiDB-lite"/>
    </source>
</evidence>
<dbReference type="InterPro" id="IPR039852">
    <property type="entry name" value="CAND1/CAND2"/>
</dbReference>
<dbReference type="InterPro" id="IPR011989">
    <property type="entry name" value="ARM-like"/>
</dbReference>
<proteinExistence type="inferred from homology"/>
<dbReference type="SUPFAM" id="SSF48371">
    <property type="entry name" value="ARM repeat"/>
    <property type="match status" value="1"/>
</dbReference>
<keyword evidence="7" id="KW-1185">Reference proteome</keyword>
<feature type="region of interest" description="Disordered" evidence="4">
    <location>
        <begin position="291"/>
        <end position="324"/>
    </location>
</feature>
<dbReference type="EMBL" id="SSOP01000035">
    <property type="protein sequence ID" value="KAB5593553.1"/>
    <property type="molecule type" value="Genomic_DNA"/>
</dbReference>
<evidence type="ECO:0000313" key="6">
    <source>
        <dbReference type="EMBL" id="KAB5593553.1"/>
    </source>
</evidence>
<dbReference type="InterPro" id="IPR013932">
    <property type="entry name" value="TATA-bd_TIP120"/>
</dbReference>
<dbReference type="AlphaFoldDB" id="A0A5N5QPQ4"/>
<evidence type="ECO:0000259" key="5">
    <source>
        <dbReference type="Pfam" id="PF08623"/>
    </source>
</evidence>
<feature type="domain" description="TATA-binding protein interacting (TIP20)" evidence="5">
    <location>
        <begin position="1007"/>
        <end position="1173"/>
    </location>
</feature>
<dbReference type="Pfam" id="PF08623">
    <property type="entry name" value="TIP120"/>
    <property type="match status" value="1"/>
</dbReference>
<dbReference type="PANTHER" id="PTHR12696">
    <property type="entry name" value="TIP120"/>
    <property type="match status" value="1"/>
</dbReference>
<protein>
    <submittedName>
        <fullName evidence="6">Cullin-associated NEDD8-dissociated protein 1</fullName>
    </submittedName>
</protein>
<dbReference type="GO" id="GO:0010265">
    <property type="term" value="P:SCF complex assembly"/>
    <property type="evidence" value="ECO:0007669"/>
    <property type="project" value="InterPro"/>
</dbReference>
<gene>
    <name evidence="6" type="ORF">CTheo_3019</name>
</gene>
<evidence type="ECO:0000313" key="7">
    <source>
        <dbReference type="Proteomes" id="UP000383932"/>
    </source>
</evidence>
<evidence type="ECO:0000256" key="1">
    <source>
        <dbReference type="ARBA" id="ARBA00007657"/>
    </source>
</evidence>
<comment type="caution">
    <text evidence="6">The sequence shown here is derived from an EMBL/GenBank/DDBJ whole genome shotgun (WGS) entry which is preliminary data.</text>
</comment>
<evidence type="ECO:0000256" key="2">
    <source>
        <dbReference type="ARBA" id="ARBA00022737"/>
    </source>
</evidence>
<evidence type="ECO:0000256" key="3">
    <source>
        <dbReference type="ARBA" id="ARBA00022786"/>
    </source>
</evidence>
<dbReference type="Gene3D" id="1.25.10.10">
    <property type="entry name" value="Leucine-rich Repeat Variant"/>
    <property type="match status" value="1"/>
</dbReference>
<dbReference type="InterPro" id="IPR016024">
    <property type="entry name" value="ARM-type_fold"/>
</dbReference>
<comment type="similarity">
    <text evidence="1">Belongs to the CAND family.</text>
</comment>